<proteinExistence type="predicted"/>
<dbReference type="InterPro" id="IPR021942">
    <property type="entry name" value="DUF3557"/>
</dbReference>
<dbReference type="AlphaFoldDB" id="A0A2G5VHY1"/>
<dbReference type="PANTHER" id="PTHR31379">
    <property type="entry name" value="F-BOX C PROTEIN-RELATED-RELATED"/>
    <property type="match status" value="1"/>
</dbReference>
<keyword evidence="2" id="KW-1185">Reference proteome</keyword>
<dbReference type="OrthoDB" id="5910972at2759"/>
<dbReference type="Pfam" id="PF12078">
    <property type="entry name" value="DUF3557"/>
    <property type="match status" value="1"/>
</dbReference>
<gene>
    <name evidence="1" type="primary">Cnig_chr_I.g193</name>
    <name evidence="1" type="ORF">B9Z55_000193</name>
</gene>
<sequence>MLFCDTKTVLSYMEPNFRFNLALKLPSIRKAEKAAPLIINRLELQDNRFVVNETEYKMKVYRQCQAQTNPFWLKPTCFFPIEDDFPFGDPETENNLFRAARGLARLSLGEVNYDFDEYGFKISPDESIQPGDIKLDESVNQRRGPKLDEIDELKYMCPEKSLLPCNHFIRLYVSGSMTQFPYTNMKMYQLMKELLTTFFGNRIGEWTIKKMNVANCVLLRWPVNGRKPIVQKLETGESCSLKLNGIQSIIDSNAPLTSLKIYFSFHPTSLSDYPLLENAKRLVISNHPASKFLSGLYSIQTDKVSFTWPLDADTIVMLIDIWMEKTRPIGVRYSFPIESKINLTTLDFYEVLEISADYMKFEMGSEAVLVVQYAKDDSKSYLTIETVPKKK</sequence>
<dbReference type="Proteomes" id="UP000230233">
    <property type="component" value="Chromosome I"/>
</dbReference>
<dbReference type="EMBL" id="PDUG01000001">
    <property type="protein sequence ID" value="PIC51405.1"/>
    <property type="molecule type" value="Genomic_DNA"/>
</dbReference>
<organism evidence="1 2">
    <name type="scientific">Caenorhabditis nigoni</name>
    <dbReference type="NCBI Taxonomy" id="1611254"/>
    <lineage>
        <taxon>Eukaryota</taxon>
        <taxon>Metazoa</taxon>
        <taxon>Ecdysozoa</taxon>
        <taxon>Nematoda</taxon>
        <taxon>Chromadorea</taxon>
        <taxon>Rhabditida</taxon>
        <taxon>Rhabditina</taxon>
        <taxon>Rhabditomorpha</taxon>
        <taxon>Rhabditoidea</taxon>
        <taxon>Rhabditidae</taxon>
        <taxon>Peloderinae</taxon>
        <taxon>Caenorhabditis</taxon>
    </lineage>
</organism>
<evidence type="ECO:0000313" key="1">
    <source>
        <dbReference type="EMBL" id="PIC51405.1"/>
    </source>
</evidence>
<accession>A0A2G5VHY1</accession>
<reference evidence="2" key="1">
    <citation type="submission" date="2017-10" db="EMBL/GenBank/DDBJ databases">
        <title>Rapid genome shrinkage in a self-fertile nematode reveals novel sperm competition proteins.</title>
        <authorList>
            <person name="Yin D."/>
            <person name="Schwarz E.M."/>
            <person name="Thomas C.G."/>
            <person name="Felde R.L."/>
            <person name="Korf I.F."/>
            <person name="Cutter A.D."/>
            <person name="Schartner C.M."/>
            <person name="Ralston E.J."/>
            <person name="Meyer B.J."/>
            <person name="Haag E.S."/>
        </authorList>
    </citation>
    <scope>NUCLEOTIDE SEQUENCE [LARGE SCALE GENOMIC DNA]</scope>
    <source>
        <strain evidence="2">JU1422</strain>
    </source>
</reference>
<comment type="caution">
    <text evidence="1">The sequence shown here is derived from an EMBL/GenBank/DDBJ whole genome shotgun (WGS) entry which is preliminary data.</text>
</comment>
<evidence type="ECO:0000313" key="2">
    <source>
        <dbReference type="Proteomes" id="UP000230233"/>
    </source>
</evidence>
<protein>
    <submittedName>
        <fullName evidence="1">Uncharacterized protein</fullName>
    </submittedName>
</protein>
<name>A0A2G5VHY1_9PELO</name>
<dbReference type="PANTHER" id="PTHR31379:SF1">
    <property type="entry name" value="F-BOX C PROTEIN-RELATED"/>
    <property type="match status" value="1"/>
</dbReference>